<evidence type="ECO:0000259" key="13">
    <source>
        <dbReference type="PROSITE" id="PS51217"/>
    </source>
</evidence>
<comment type="caution">
    <text evidence="14">The sequence shown here is derived from an EMBL/GenBank/DDBJ whole genome shotgun (WGS) entry which is preliminary data.</text>
</comment>
<evidence type="ECO:0000256" key="1">
    <source>
        <dbReference type="ARBA" id="ARBA00009922"/>
    </source>
</evidence>
<dbReference type="InterPro" id="IPR044876">
    <property type="entry name" value="HRDC_dom_sf"/>
</dbReference>
<dbReference type="InterPro" id="IPR027417">
    <property type="entry name" value="P-loop_NTPase"/>
</dbReference>
<dbReference type="Pfam" id="PF00580">
    <property type="entry name" value="UvrD-helicase"/>
    <property type="match status" value="1"/>
</dbReference>
<feature type="binding site" evidence="10">
    <location>
        <begin position="30"/>
        <end position="37"/>
    </location>
    <ligand>
        <name>ATP</name>
        <dbReference type="ChEBI" id="CHEBI:30616"/>
    </ligand>
</feature>
<dbReference type="EC" id="5.6.2.4" evidence="8"/>
<comment type="catalytic activity">
    <reaction evidence="9">
        <text>ATP + H2O = ADP + phosphate + H(+)</text>
        <dbReference type="Rhea" id="RHEA:13065"/>
        <dbReference type="ChEBI" id="CHEBI:15377"/>
        <dbReference type="ChEBI" id="CHEBI:15378"/>
        <dbReference type="ChEBI" id="CHEBI:30616"/>
        <dbReference type="ChEBI" id="CHEBI:43474"/>
        <dbReference type="ChEBI" id="CHEBI:456216"/>
        <dbReference type="EC" id="5.6.2.4"/>
    </reaction>
</comment>
<dbReference type="InterPro" id="IPR000212">
    <property type="entry name" value="DNA_helicase_UvrD/REP"/>
</dbReference>
<dbReference type="CDD" id="cd17932">
    <property type="entry name" value="DEXQc_UvrD"/>
    <property type="match status" value="1"/>
</dbReference>
<protein>
    <recommendedName>
        <fullName evidence="8">DNA 3'-5' helicase</fullName>
        <ecNumber evidence="8">5.6.2.4</ecNumber>
    </recommendedName>
</protein>
<dbReference type="SUPFAM" id="SSF47819">
    <property type="entry name" value="HRDC-like"/>
    <property type="match status" value="1"/>
</dbReference>
<gene>
    <name evidence="14" type="ORF">ESP70_009505</name>
</gene>
<keyword evidence="3 10" id="KW-0378">Hydrolase</keyword>
<dbReference type="InterPro" id="IPR002121">
    <property type="entry name" value="HRDC_dom"/>
</dbReference>
<dbReference type="GO" id="GO:0000725">
    <property type="term" value="P:recombinational repair"/>
    <property type="evidence" value="ECO:0007669"/>
    <property type="project" value="TreeGrafter"/>
</dbReference>
<evidence type="ECO:0000313" key="15">
    <source>
        <dbReference type="Proteomes" id="UP000380867"/>
    </source>
</evidence>
<accession>A0A5M4FEA7</accession>
<dbReference type="InterPro" id="IPR013986">
    <property type="entry name" value="DExx_box_DNA_helicase_dom_sf"/>
</dbReference>
<dbReference type="InterPro" id="IPR010997">
    <property type="entry name" value="HRDC-like_sf"/>
</dbReference>
<keyword evidence="2 10" id="KW-0547">Nucleotide-binding</keyword>
<dbReference type="Gene3D" id="1.10.150.80">
    <property type="entry name" value="HRDC domain"/>
    <property type="match status" value="1"/>
</dbReference>
<keyword evidence="6" id="KW-0413">Isomerase</keyword>
<reference evidence="14" key="1">
    <citation type="submission" date="2019-09" db="EMBL/GenBank/DDBJ databases">
        <authorList>
            <person name="Li J."/>
        </authorList>
    </citation>
    <scope>NUCLEOTIDE SEQUENCE [LARGE SCALE GENOMIC DNA]</scope>
    <source>
        <strain evidence="14">JCM 14732</strain>
    </source>
</reference>
<dbReference type="SUPFAM" id="SSF52540">
    <property type="entry name" value="P-loop containing nucleoside triphosphate hydrolases"/>
    <property type="match status" value="1"/>
</dbReference>
<dbReference type="GO" id="GO:0003677">
    <property type="term" value="F:DNA binding"/>
    <property type="evidence" value="ECO:0007669"/>
    <property type="project" value="InterPro"/>
</dbReference>
<evidence type="ECO:0000256" key="7">
    <source>
        <dbReference type="ARBA" id="ARBA00034617"/>
    </source>
</evidence>
<dbReference type="EMBL" id="SDPQ02000002">
    <property type="protein sequence ID" value="KAA1397592.1"/>
    <property type="molecule type" value="Genomic_DNA"/>
</dbReference>
<dbReference type="Pfam" id="PF00570">
    <property type="entry name" value="HRDC"/>
    <property type="match status" value="1"/>
</dbReference>
<dbReference type="PROSITE" id="PS51217">
    <property type="entry name" value="UVRD_HELICASE_CTER"/>
    <property type="match status" value="1"/>
</dbReference>
<dbReference type="PROSITE" id="PS50967">
    <property type="entry name" value="HRDC"/>
    <property type="match status" value="1"/>
</dbReference>
<dbReference type="GO" id="GO:0005524">
    <property type="term" value="F:ATP binding"/>
    <property type="evidence" value="ECO:0007669"/>
    <property type="project" value="UniProtKB-UniRule"/>
</dbReference>
<comment type="similarity">
    <text evidence="1">Belongs to the helicase family. UvrD subfamily.</text>
</comment>
<dbReference type="GO" id="GO:0005829">
    <property type="term" value="C:cytosol"/>
    <property type="evidence" value="ECO:0007669"/>
    <property type="project" value="TreeGrafter"/>
</dbReference>
<evidence type="ECO:0000256" key="2">
    <source>
        <dbReference type="ARBA" id="ARBA00022741"/>
    </source>
</evidence>
<evidence type="ECO:0000256" key="6">
    <source>
        <dbReference type="ARBA" id="ARBA00023235"/>
    </source>
</evidence>
<dbReference type="InterPro" id="IPR014016">
    <property type="entry name" value="UvrD-like_ATP-bd"/>
</dbReference>
<dbReference type="Gene3D" id="1.10.10.160">
    <property type="match status" value="1"/>
</dbReference>
<dbReference type="RefSeq" id="WP_149689040.1">
    <property type="nucleotide sequence ID" value="NZ_SDPQ02000002.1"/>
</dbReference>
<dbReference type="PANTHER" id="PTHR11070">
    <property type="entry name" value="UVRD / RECB / PCRA DNA HELICASE FAMILY MEMBER"/>
    <property type="match status" value="1"/>
</dbReference>
<organism evidence="14 15">
    <name type="scientific">Aeromicrobium ginsengisoli</name>
    <dbReference type="NCBI Taxonomy" id="363867"/>
    <lineage>
        <taxon>Bacteria</taxon>
        <taxon>Bacillati</taxon>
        <taxon>Actinomycetota</taxon>
        <taxon>Actinomycetes</taxon>
        <taxon>Propionibacteriales</taxon>
        <taxon>Nocardioidaceae</taxon>
        <taxon>Aeromicrobium</taxon>
    </lineage>
</organism>
<dbReference type="Gene3D" id="3.40.50.300">
    <property type="entry name" value="P-loop containing nucleotide triphosphate hydrolases"/>
    <property type="match status" value="3"/>
</dbReference>
<dbReference type="SMART" id="SM00341">
    <property type="entry name" value="HRDC"/>
    <property type="match status" value="1"/>
</dbReference>
<dbReference type="FunFam" id="3.40.50.300:FF:001181">
    <property type="entry name" value="DNA helicase"/>
    <property type="match status" value="1"/>
</dbReference>
<keyword evidence="5 10" id="KW-0067">ATP-binding</keyword>
<feature type="domain" description="HRDC" evidence="11">
    <location>
        <begin position="608"/>
        <end position="681"/>
    </location>
</feature>
<dbReference type="GO" id="GO:0033202">
    <property type="term" value="C:DNA helicase complex"/>
    <property type="evidence" value="ECO:0007669"/>
    <property type="project" value="TreeGrafter"/>
</dbReference>
<dbReference type="PROSITE" id="PS51198">
    <property type="entry name" value="UVRD_HELICASE_ATP_BIND"/>
    <property type="match status" value="1"/>
</dbReference>
<dbReference type="InterPro" id="IPR014017">
    <property type="entry name" value="DNA_helicase_UvrD-like_C"/>
</dbReference>
<dbReference type="AlphaFoldDB" id="A0A5M4FEA7"/>
<evidence type="ECO:0000256" key="5">
    <source>
        <dbReference type="ARBA" id="ARBA00022840"/>
    </source>
</evidence>
<feature type="domain" description="UvrD-like helicase ATP-binding" evidence="12">
    <location>
        <begin position="9"/>
        <end position="290"/>
    </location>
</feature>
<dbReference type="GO" id="GO:0043138">
    <property type="term" value="F:3'-5' DNA helicase activity"/>
    <property type="evidence" value="ECO:0007669"/>
    <property type="project" value="UniProtKB-EC"/>
</dbReference>
<dbReference type="CDD" id="cd18807">
    <property type="entry name" value="SF1_C_UvrD"/>
    <property type="match status" value="1"/>
</dbReference>
<evidence type="ECO:0000259" key="12">
    <source>
        <dbReference type="PROSITE" id="PS51198"/>
    </source>
</evidence>
<sequence>MPSADDLLTGLDPEQREVAQALRGPVSVVAGAGTGKTRAITHRMAYGVATGVYKPTEVLAVTFTTRAAGEMRTRLRQLGADGVQARTFHSAALRQARYFWPQVYGGEFPEVTASKFALVAEAARRLNIRTDTPLLRDLSSEIEWAKVSNIRPAAYSAAAGPARRQVADLDHPTVGNIMTAYEDVKRDRGRIDMEDILLITAAILADDERIAAQVRQQYRWFVVDEFQDVNPLQSTLLELWLGGRNDICVVGDPRQTIYSFAGASPEILSSFGRRHEGAQRIELVRNYRSTPQIVAAANAVFSRTNGTEGVRLQSQQEPGDPVTYIGFPDEQAEAAAVASEIALLHRRGVSYKEMAILFRINAQSEAFEEALGEHGIPYVLRGVEGFFRRAEVRQAVTLLRGAARGGEGGGELVQEVRAIFAAMGHTDEPPNGAGAVRDRWESLHAIVSMAAELVESDSAADLTALVADLDRRADQAHAPAADGVTLATLHSAKGLEWDAVFCVGMHEGMMPSVHADTPTAVEEERRLFYVGLTRARHDLMISWAVTRNRGGRGNRRPTRFLDPLLPADHEARQTARQPRERKVAKCRVCNTVLAVADRKRGRCEDCPATYDEELYEQLRSWRTEQATEQGKPAYVIFTDATLQSIAEVKPADPDALAKVPGIGPAKLEKYADSVLELIRAK</sequence>
<dbReference type="OrthoDB" id="9806690at2"/>
<dbReference type="Gene3D" id="1.10.486.10">
    <property type="entry name" value="PCRA, domain 4"/>
    <property type="match status" value="2"/>
</dbReference>
<dbReference type="GO" id="GO:0016887">
    <property type="term" value="F:ATP hydrolysis activity"/>
    <property type="evidence" value="ECO:0007669"/>
    <property type="project" value="RHEA"/>
</dbReference>
<evidence type="ECO:0000256" key="4">
    <source>
        <dbReference type="ARBA" id="ARBA00022806"/>
    </source>
</evidence>
<evidence type="ECO:0000313" key="14">
    <source>
        <dbReference type="EMBL" id="KAA1397592.1"/>
    </source>
</evidence>
<dbReference type="PANTHER" id="PTHR11070:SF69">
    <property type="entry name" value="ATP-DEPENDENT DNA HELICASE UVRD2"/>
    <property type="match status" value="1"/>
</dbReference>
<name>A0A5M4FEA7_9ACTN</name>
<feature type="domain" description="UvrD-like helicase C-terminal" evidence="13">
    <location>
        <begin position="291"/>
        <end position="537"/>
    </location>
</feature>
<dbReference type="Pfam" id="PF13361">
    <property type="entry name" value="UvrD_C"/>
    <property type="match status" value="2"/>
</dbReference>
<comment type="catalytic activity">
    <reaction evidence="7">
        <text>Couples ATP hydrolysis with the unwinding of duplex DNA by translocating in the 3'-5' direction.</text>
        <dbReference type="EC" id="5.6.2.4"/>
    </reaction>
</comment>
<keyword evidence="15" id="KW-1185">Reference proteome</keyword>
<proteinExistence type="inferred from homology"/>
<dbReference type="Proteomes" id="UP000380867">
    <property type="component" value="Unassembled WGS sequence"/>
</dbReference>
<evidence type="ECO:0000256" key="9">
    <source>
        <dbReference type="ARBA" id="ARBA00048988"/>
    </source>
</evidence>
<evidence type="ECO:0000256" key="10">
    <source>
        <dbReference type="PROSITE-ProRule" id="PRU00560"/>
    </source>
</evidence>
<keyword evidence="4 10" id="KW-0347">Helicase</keyword>
<evidence type="ECO:0000259" key="11">
    <source>
        <dbReference type="PROSITE" id="PS50967"/>
    </source>
</evidence>
<evidence type="ECO:0000256" key="3">
    <source>
        <dbReference type="ARBA" id="ARBA00022801"/>
    </source>
</evidence>
<evidence type="ECO:0000256" key="8">
    <source>
        <dbReference type="ARBA" id="ARBA00034808"/>
    </source>
</evidence>